<dbReference type="Proteomes" id="UP000184543">
    <property type="component" value="Unassembled WGS sequence"/>
</dbReference>
<feature type="transmembrane region" description="Helical" evidence="1">
    <location>
        <begin position="12"/>
        <end position="36"/>
    </location>
</feature>
<accession>A0A1M6BB39</accession>
<protein>
    <submittedName>
        <fullName evidence="2">Uncharacterized protein</fullName>
    </submittedName>
</protein>
<keyword evidence="3" id="KW-1185">Reference proteome</keyword>
<dbReference type="EMBL" id="FQYU01000001">
    <property type="protein sequence ID" value="SHI45960.1"/>
    <property type="molecule type" value="Genomic_DNA"/>
</dbReference>
<keyword evidence="1" id="KW-0812">Transmembrane</keyword>
<dbReference type="RefSeq" id="WP_262987422.1">
    <property type="nucleotide sequence ID" value="NZ_FQYU01000001.1"/>
</dbReference>
<gene>
    <name evidence="2" type="ORF">SAMN04488513_101352</name>
</gene>
<sequence>MKEEVVRSKDVFKNCFFVGCFGILIFVLAALAYLFLWPYG</sequence>
<keyword evidence="1" id="KW-0472">Membrane</keyword>
<name>A0A1M6BB39_9FLAO</name>
<organism evidence="2 3">
    <name type="scientific">Pseudozobellia thermophila</name>
    <dbReference type="NCBI Taxonomy" id="192903"/>
    <lineage>
        <taxon>Bacteria</taxon>
        <taxon>Pseudomonadati</taxon>
        <taxon>Bacteroidota</taxon>
        <taxon>Flavobacteriia</taxon>
        <taxon>Flavobacteriales</taxon>
        <taxon>Flavobacteriaceae</taxon>
        <taxon>Pseudozobellia</taxon>
    </lineage>
</organism>
<evidence type="ECO:0000313" key="3">
    <source>
        <dbReference type="Proteomes" id="UP000184543"/>
    </source>
</evidence>
<proteinExistence type="predicted"/>
<keyword evidence="1" id="KW-1133">Transmembrane helix</keyword>
<reference evidence="3" key="1">
    <citation type="submission" date="2016-11" db="EMBL/GenBank/DDBJ databases">
        <authorList>
            <person name="Varghese N."/>
            <person name="Submissions S."/>
        </authorList>
    </citation>
    <scope>NUCLEOTIDE SEQUENCE [LARGE SCALE GENOMIC DNA]</scope>
    <source>
        <strain evidence="3">DSM 19858</strain>
    </source>
</reference>
<evidence type="ECO:0000256" key="1">
    <source>
        <dbReference type="SAM" id="Phobius"/>
    </source>
</evidence>
<evidence type="ECO:0000313" key="2">
    <source>
        <dbReference type="EMBL" id="SHI45960.1"/>
    </source>
</evidence>
<dbReference type="AlphaFoldDB" id="A0A1M6BB39"/>